<dbReference type="Proteomes" id="UP000287296">
    <property type="component" value="Unassembled WGS sequence"/>
</dbReference>
<dbReference type="PANTHER" id="PTHR41251">
    <property type="entry name" value="NON-HOMOLOGOUS END JOINING PROTEIN KU"/>
    <property type="match status" value="1"/>
</dbReference>
<protein>
    <recommendedName>
        <fullName evidence="3">Non-homologous end joining protein Ku</fullName>
    </recommendedName>
</protein>
<comment type="caution">
    <text evidence="6">The sequence shown here is derived from an EMBL/GenBank/DDBJ whole genome shotgun (WGS) entry which is preliminary data.</text>
</comment>
<dbReference type="InterPro" id="IPR016194">
    <property type="entry name" value="SPOC-like_C_dom_sf"/>
</dbReference>
<comment type="function">
    <text evidence="3">With LigD forms a non-homologous end joining (NHEJ) DNA repair enzyme, which repairs dsDNA breaks with reduced fidelity. Binds linear dsDNA with 5'- and 3'- overhangs but not closed circular dsDNA nor ssDNA. Recruits and stimulates the ligase activity of LigD.</text>
</comment>
<evidence type="ECO:0000313" key="6">
    <source>
        <dbReference type="EMBL" id="RST58574.1"/>
    </source>
</evidence>
<dbReference type="OrthoDB" id="9795084at2"/>
<dbReference type="PIRSF" id="PIRSF006493">
    <property type="entry name" value="Prok_Ku"/>
    <property type="match status" value="1"/>
</dbReference>
<keyword evidence="3" id="KW-0234">DNA repair</keyword>
<dbReference type="InterPro" id="IPR009187">
    <property type="entry name" value="Prok_Ku"/>
</dbReference>
<organism evidence="6 7">
    <name type="scientific">Siminovitchia terrae</name>
    <name type="common">Bacillus terrae</name>
    <dbReference type="NCBI Taxonomy" id="1914933"/>
    <lineage>
        <taxon>Bacteria</taxon>
        <taxon>Bacillati</taxon>
        <taxon>Bacillota</taxon>
        <taxon>Bacilli</taxon>
        <taxon>Bacillales</taxon>
        <taxon>Bacillaceae</taxon>
        <taxon>Siminovitchia</taxon>
    </lineage>
</organism>
<dbReference type="FunFam" id="2.40.290.10:FF:000004">
    <property type="entry name" value="Non-homologous end joining protein Ku"/>
    <property type="match status" value="1"/>
</dbReference>
<keyword evidence="3" id="KW-0227">DNA damage</keyword>
<evidence type="ECO:0000256" key="1">
    <source>
        <dbReference type="ARBA" id="ARBA00023125"/>
    </source>
</evidence>
<dbReference type="Pfam" id="PF02735">
    <property type="entry name" value="Ku"/>
    <property type="match status" value="1"/>
</dbReference>
<dbReference type="InterPro" id="IPR006164">
    <property type="entry name" value="DNA_bd_Ku70/Ku80"/>
</dbReference>
<evidence type="ECO:0000256" key="4">
    <source>
        <dbReference type="SAM" id="MobiDB-lite"/>
    </source>
</evidence>
<keyword evidence="1 3" id="KW-0238">DNA-binding</keyword>
<dbReference type="GO" id="GO:0006310">
    <property type="term" value="P:DNA recombination"/>
    <property type="evidence" value="ECO:0007669"/>
    <property type="project" value="UniProtKB-KW"/>
</dbReference>
<comment type="subunit">
    <text evidence="3">Homodimer. Interacts with LigD.</text>
</comment>
<comment type="similarity">
    <text evidence="3">Belongs to the prokaryotic Ku family.</text>
</comment>
<feature type="compositionally biased region" description="Basic residues" evidence="4">
    <location>
        <begin position="257"/>
        <end position="269"/>
    </location>
</feature>
<dbReference type="SUPFAM" id="SSF100939">
    <property type="entry name" value="SPOC domain-like"/>
    <property type="match status" value="1"/>
</dbReference>
<dbReference type="HAMAP" id="MF_01875">
    <property type="entry name" value="Prokaryotic_Ku"/>
    <property type="match status" value="1"/>
</dbReference>
<evidence type="ECO:0000256" key="2">
    <source>
        <dbReference type="ARBA" id="ARBA00023172"/>
    </source>
</evidence>
<proteinExistence type="inferred from homology"/>
<name>A0A429X5C1_SIMTE</name>
<dbReference type="GO" id="GO:0003690">
    <property type="term" value="F:double-stranded DNA binding"/>
    <property type="evidence" value="ECO:0007669"/>
    <property type="project" value="UniProtKB-UniRule"/>
</dbReference>
<evidence type="ECO:0000313" key="7">
    <source>
        <dbReference type="Proteomes" id="UP000287296"/>
    </source>
</evidence>
<keyword evidence="2 3" id="KW-0233">DNA recombination</keyword>
<dbReference type="Gene3D" id="2.40.290.10">
    <property type="match status" value="1"/>
</dbReference>
<feature type="domain" description="Ku" evidence="5">
    <location>
        <begin position="52"/>
        <end position="180"/>
    </location>
</feature>
<evidence type="ECO:0000259" key="5">
    <source>
        <dbReference type="SMART" id="SM00559"/>
    </source>
</evidence>
<dbReference type="RefSeq" id="WP_120119380.1">
    <property type="nucleotide sequence ID" value="NZ_QYTW02000018.1"/>
</dbReference>
<dbReference type="AlphaFoldDB" id="A0A429X5C1"/>
<dbReference type="SMART" id="SM00559">
    <property type="entry name" value="Ku78"/>
    <property type="match status" value="1"/>
</dbReference>
<sequence length="279" mass="31436">MHTMWKGSISFGLVNIPIKLHAATEDKDVKFRSLHNECHTPIKYEKVCPTCEKEIGTEDIVKGYEITKGKFVVVEEDELKGLKDAVEEKAVEIIDFIKLEEIDPIYFNRSYYMSPDGGNKAYGLLRKALTDSEKVGLAKIMIRSKEQLAVIRVYLDTLLMETIHFPDEVRKAADVPNVPVEDNVTKKEIDTAIMLIDQLTTTFDPEKYKDEYRTNVLKLIEAKRTGKELVTVKEKEPAAQMTDLMAALQASIDRTKPKTKKPAKTKKTVGKASAAGGKK</sequence>
<dbReference type="NCBIfam" id="TIGR02772">
    <property type="entry name" value="Ku_bact"/>
    <property type="match status" value="1"/>
</dbReference>
<reference evidence="6 7" key="1">
    <citation type="submission" date="2018-12" db="EMBL/GenBank/DDBJ databases">
        <authorList>
            <person name="Sun L."/>
            <person name="Chen Z."/>
        </authorList>
    </citation>
    <scope>NUCLEOTIDE SEQUENCE [LARGE SCALE GENOMIC DNA]</scope>
    <source>
        <strain evidence="6 7">LMG 29736</strain>
    </source>
</reference>
<feature type="region of interest" description="Disordered" evidence="4">
    <location>
        <begin position="252"/>
        <end position="279"/>
    </location>
</feature>
<dbReference type="EMBL" id="QYTW02000018">
    <property type="protein sequence ID" value="RST58574.1"/>
    <property type="molecule type" value="Genomic_DNA"/>
</dbReference>
<accession>A0A429X5C1</accession>
<dbReference type="CDD" id="cd00789">
    <property type="entry name" value="KU_like"/>
    <property type="match status" value="1"/>
</dbReference>
<evidence type="ECO:0000256" key="3">
    <source>
        <dbReference type="HAMAP-Rule" id="MF_01875"/>
    </source>
</evidence>
<gene>
    <name evidence="3" type="primary">ku</name>
    <name evidence="6" type="ORF">D5F11_016185</name>
</gene>
<dbReference type="GO" id="GO:0006303">
    <property type="term" value="P:double-strand break repair via nonhomologous end joining"/>
    <property type="evidence" value="ECO:0007669"/>
    <property type="project" value="UniProtKB-UniRule"/>
</dbReference>
<dbReference type="PANTHER" id="PTHR41251:SF1">
    <property type="entry name" value="NON-HOMOLOGOUS END JOINING PROTEIN KU"/>
    <property type="match status" value="1"/>
</dbReference>